<name>A0A2A9FAP9_9PSEU</name>
<organism evidence="1 2">
    <name type="scientific">Amycolatopsis sulphurea</name>
    <dbReference type="NCBI Taxonomy" id="76022"/>
    <lineage>
        <taxon>Bacteria</taxon>
        <taxon>Bacillati</taxon>
        <taxon>Actinomycetota</taxon>
        <taxon>Actinomycetes</taxon>
        <taxon>Pseudonocardiales</taxon>
        <taxon>Pseudonocardiaceae</taxon>
        <taxon>Amycolatopsis</taxon>
    </lineage>
</organism>
<evidence type="ECO:0000313" key="1">
    <source>
        <dbReference type="EMBL" id="PFG48238.1"/>
    </source>
</evidence>
<evidence type="ECO:0008006" key="3">
    <source>
        <dbReference type="Google" id="ProtNLM"/>
    </source>
</evidence>
<dbReference type="AlphaFoldDB" id="A0A2A9FAP9"/>
<gene>
    <name evidence="1" type="ORF">ATK36_3315</name>
</gene>
<comment type="caution">
    <text evidence="1">The sequence shown here is derived from an EMBL/GenBank/DDBJ whole genome shotgun (WGS) entry which is preliminary data.</text>
</comment>
<sequence length="147" mass="15930">MPDMSGERSLAWEMHVALASRIAAVRLGPDEGLLEEALDSLHQVFDGAREALTKYPAPPSLTADSAHTVVVGLLNDGLRPFLVKWHPRLQAHAELRPPGVPTLAHEREWDQAAQLRAELADLQILLRDVAERLATLAGAGSLLAGVR</sequence>
<accession>A0A2A9FAP9</accession>
<evidence type="ECO:0000313" key="2">
    <source>
        <dbReference type="Proteomes" id="UP000243542"/>
    </source>
</evidence>
<protein>
    <recommendedName>
        <fullName evidence="3">SAV-6107-like HEPN domain-containing protein</fullName>
    </recommendedName>
</protein>
<proteinExistence type="predicted"/>
<keyword evidence="2" id="KW-1185">Reference proteome</keyword>
<dbReference type="Proteomes" id="UP000243542">
    <property type="component" value="Unassembled WGS sequence"/>
</dbReference>
<reference evidence="1 2" key="1">
    <citation type="submission" date="2017-10" db="EMBL/GenBank/DDBJ databases">
        <title>Sequencing the genomes of 1000 actinobacteria strains.</title>
        <authorList>
            <person name="Klenk H.-P."/>
        </authorList>
    </citation>
    <scope>NUCLEOTIDE SEQUENCE [LARGE SCALE GENOMIC DNA]</scope>
    <source>
        <strain evidence="1 2">DSM 46092</strain>
    </source>
</reference>
<dbReference type="EMBL" id="PDJK01000002">
    <property type="protein sequence ID" value="PFG48238.1"/>
    <property type="molecule type" value="Genomic_DNA"/>
</dbReference>